<comment type="caution">
    <text evidence="1">The sequence shown here is derived from an EMBL/GenBank/DDBJ whole genome shotgun (WGS) entry which is preliminary data.</text>
</comment>
<keyword evidence="2" id="KW-1185">Reference proteome</keyword>
<proteinExistence type="predicted"/>
<evidence type="ECO:0000313" key="2">
    <source>
        <dbReference type="Proteomes" id="UP000789920"/>
    </source>
</evidence>
<gene>
    <name evidence="1" type="ORF">RPERSI_LOCUS13401</name>
</gene>
<protein>
    <submittedName>
        <fullName evidence="1">5660_t:CDS:1</fullName>
    </submittedName>
</protein>
<evidence type="ECO:0000313" key="1">
    <source>
        <dbReference type="EMBL" id="CAG8743474.1"/>
    </source>
</evidence>
<name>A0ACA9Q9R6_9GLOM</name>
<dbReference type="EMBL" id="CAJVQC010029729">
    <property type="protein sequence ID" value="CAG8743474.1"/>
    <property type="molecule type" value="Genomic_DNA"/>
</dbReference>
<organism evidence="1 2">
    <name type="scientific">Racocetra persica</name>
    <dbReference type="NCBI Taxonomy" id="160502"/>
    <lineage>
        <taxon>Eukaryota</taxon>
        <taxon>Fungi</taxon>
        <taxon>Fungi incertae sedis</taxon>
        <taxon>Mucoromycota</taxon>
        <taxon>Glomeromycotina</taxon>
        <taxon>Glomeromycetes</taxon>
        <taxon>Diversisporales</taxon>
        <taxon>Gigasporaceae</taxon>
        <taxon>Racocetra</taxon>
    </lineage>
</organism>
<reference evidence="1" key="1">
    <citation type="submission" date="2021-06" db="EMBL/GenBank/DDBJ databases">
        <authorList>
            <person name="Kallberg Y."/>
            <person name="Tangrot J."/>
            <person name="Rosling A."/>
        </authorList>
    </citation>
    <scope>NUCLEOTIDE SEQUENCE</scope>
    <source>
        <strain evidence="1">MA461A</strain>
    </source>
</reference>
<feature type="non-terminal residue" evidence="1">
    <location>
        <position position="1"/>
    </location>
</feature>
<sequence length="132" mass="15196">WDLLNQIVTLLEPFDDATTYFSGSQYATLSIIYSLIEALKYIFVEFDITSDAQNNKQNKPNFCHEELSDDDSDNLEFDTSELTVDSSQIINLLASLLNSRLRTLSNWDEETQERAKAKLTHQFKNIATSNYE</sequence>
<dbReference type="Proteomes" id="UP000789920">
    <property type="component" value="Unassembled WGS sequence"/>
</dbReference>
<accession>A0ACA9Q9R6</accession>